<organism evidence="2 3">
    <name type="scientific">Liparis tanakae</name>
    <name type="common">Tanaka's snailfish</name>
    <dbReference type="NCBI Taxonomy" id="230148"/>
    <lineage>
        <taxon>Eukaryota</taxon>
        <taxon>Metazoa</taxon>
        <taxon>Chordata</taxon>
        <taxon>Craniata</taxon>
        <taxon>Vertebrata</taxon>
        <taxon>Euteleostomi</taxon>
        <taxon>Actinopterygii</taxon>
        <taxon>Neopterygii</taxon>
        <taxon>Teleostei</taxon>
        <taxon>Neoteleostei</taxon>
        <taxon>Acanthomorphata</taxon>
        <taxon>Eupercaria</taxon>
        <taxon>Perciformes</taxon>
        <taxon>Cottioidei</taxon>
        <taxon>Cottales</taxon>
        <taxon>Liparidae</taxon>
        <taxon>Liparis</taxon>
    </lineage>
</organism>
<keyword evidence="3" id="KW-1185">Reference proteome</keyword>
<evidence type="ECO:0000256" key="1">
    <source>
        <dbReference type="SAM" id="MobiDB-lite"/>
    </source>
</evidence>
<evidence type="ECO:0000313" key="3">
    <source>
        <dbReference type="Proteomes" id="UP000314294"/>
    </source>
</evidence>
<feature type="region of interest" description="Disordered" evidence="1">
    <location>
        <begin position="1"/>
        <end position="53"/>
    </location>
</feature>
<comment type="caution">
    <text evidence="2">The sequence shown here is derived from an EMBL/GenBank/DDBJ whole genome shotgun (WGS) entry which is preliminary data.</text>
</comment>
<dbReference type="Proteomes" id="UP000314294">
    <property type="component" value="Unassembled WGS sequence"/>
</dbReference>
<feature type="compositionally biased region" description="Acidic residues" evidence="1">
    <location>
        <begin position="8"/>
        <end position="30"/>
    </location>
</feature>
<dbReference type="AlphaFoldDB" id="A0A4Z2EA33"/>
<protein>
    <submittedName>
        <fullName evidence="2">Uncharacterized protein</fullName>
    </submittedName>
</protein>
<gene>
    <name evidence="2" type="ORF">EYF80_064258</name>
</gene>
<accession>A0A4Z2EA33</accession>
<evidence type="ECO:0000313" key="2">
    <source>
        <dbReference type="EMBL" id="TNN25611.1"/>
    </source>
</evidence>
<proteinExistence type="predicted"/>
<dbReference type="EMBL" id="SRLO01012092">
    <property type="protein sequence ID" value="TNN25611.1"/>
    <property type="molecule type" value="Genomic_DNA"/>
</dbReference>
<sequence>MESTQTAEGEEEEEQGEEEQEEEEEEEEEHWEDHVTLLSTRRDSVGVELPLLH</sequence>
<feature type="compositionally biased region" description="Basic and acidic residues" evidence="1">
    <location>
        <begin position="31"/>
        <end position="45"/>
    </location>
</feature>
<name>A0A4Z2EA33_9TELE</name>
<reference evidence="2 3" key="1">
    <citation type="submission" date="2019-03" db="EMBL/GenBank/DDBJ databases">
        <title>First draft genome of Liparis tanakae, snailfish: a comprehensive survey of snailfish specific genes.</title>
        <authorList>
            <person name="Kim W."/>
            <person name="Song I."/>
            <person name="Jeong J.-H."/>
            <person name="Kim D."/>
            <person name="Kim S."/>
            <person name="Ryu S."/>
            <person name="Song J.Y."/>
            <person name="Lee S.K."/>
        </authorList>
    </citation>
    <scope>NUCLEOTIDE SEQUENCE [LARGE SCALE GENOMIC DNA]</scope>
    <source>
        <tissue evidence="2">Muscle</tissue>
    </source>
</reference>